<dbReference type="Pfam" id="PF00078">
    <property type="entry name" value="RVT_1"/>
    <property type="match status" value="1"/>
</dbReference>
<dbReference type="InterPro" id="IPR000477">
    <property type="entry name" value="RT_dom"/>
</dbReference>
<proteinExistence type="predicted"/>
<dbReference type="Pfam" id="PF13966">
    <property type="entry name" value="zf-RVT"/>
    <property type="match status" value="1"/>
</dbReference>
<dbReference type="EMBL" id="CP144746">
    <property type="protein sequence ID" value="WVZ55317.1"/>
    <property type="molecule type" value="Genomic_DNA"/>
</dbReference>
<feature type="domain" description="Reverse transcriptase" evidence="1">
    <location>
        <begin position="59"/>
        <end position="335"/>
    </location>
</feature>
<gene>
    <name evidence="2" type="ORF">U9M48_005990</name>
</gene>
<dbReference type="CDD" id="cd01650">
    <property type="entry name" value="RT_nLTR_like"/>
    <property type="match status" value="1"/>
</dbReference>
<evidence type="ECO:0000313" key="2">
    <source>
        <dbReference type="EMBL" id="WVZ55317.1"/>
    </source>
</evidence>
<evidence type="ECO:0000313" key="3">
    <source>
        <dbReference type="Proteomes" id="UP001341281"/>
    </source>
</evidence>
<accession>A0AAQ3PNJ6</accession>
<keyword evidence="3" id="KW-1185">Reference proteome</keyword>
<feature type="non-terminal residue" evidence="2">
    <location>
        <position position="1"/>
    </location>
</feature>
<dbReference type="InterPro" id="IPR043502">
    <property type="entry name" value="DNA/RNA_pol_sf"/>
</dbReference>
<dbReference type="PANTHER" id="PTHR33116:SF78">
    <property type="entry name" value="OS12G0587133 PROTEIN"/>
    <property type="match status" value="1"/>
</dbReference>
<reference evidence="2 3" key="1">
    <citation type="submission" date="2024-02" db="EMBL/GenBank/DDBJ databases">
        <title>High-quality chromosome-scale genome assembly of Pensacola bahiagrass (Paspalum notatum Flugge var. saurae).</title>
        <authorList>
            <person name="Vega J.M."/>
            <person name="Podio M."/>
            <person name="Orjuela J."/>
            <person name="Siena L.A."/>
            <person name="Pessino S.C."/>
            <person name="Combes M.C."/>
            <person name="Mariac C."/>
            <person name="Albertini E."/>
            <person name="Pupilli F."/>
            <person name="Ortiz J.P.A."/>
            <person name="Leblanc O."/>
        </authorList>
    </citation>
    <scope>NUCLEOTIDE SEQUENCE [LARGE SCALE GENOMIC DNA]</scope>
    <source>
        <strain evidence="2">R1</strain>
        <tissue evidence="2">Leaf</tissue>
    </source>
</reference>
<dbReference type="Proteomes" id="UP001341281">
    <property type="component" value="Chromosome 02"/>
</dbReference>
<organism evidence="2 3">
    <name type="scientific">Paspalum notatum var. saurae</name>
    <dbReference type="NCBI Taxonomy" id="547442"/>
    <lineage>
        <taxon>Eukaryota</taxon>
        <taxon>Viridiplantae</taxon>
        <taxon>Streptophyta</taxon>
        <taxon>Embryophyta</taxon>
        <taxon>Tracheophyta</taxon>
        <taxon>Spermatophyta</taxon>
        <taxon>Magnoliopsida</taxon>
        <taxon>Liliopsida</taxon>
        <taxon>Poales</taxon>
        <taxon>Poaceae</taxon>
        <taxon>PACMAD clade</taxon>
        <taxon>Panicoideae</taxon>
        <taxon>Andropogonodae</taxon>
        <taxon>Paspaleae</taxon>
        <taxon>Paspalinae</taxon>
        <taxon>Paspalum</taxon>
    </lineage>
</organism>
<name>A0AAQ3PNJ6_PASNO</name>
<dbReference type="PANTHER" id="PTHR33116">
    <property type="entry name" value="REVERSE TRANSCRIPTASE ZINC-BINDING DOMAIN-CONTAINING PROTEIN-RELATED-RELATED"/>
    <property type="match status" value="1"/>
</dbReference>
<dbReference type="InterPro" id="IPR026960">
    <property type="entry name" value="RVT-Znf"/>
</dbReference>
<dbReference type="PROSITE" id="PS50878">
    <property type="entry name" value="RT_POL"/>
    <property type="match status" value="1"/>
</dbReference>
<dbReference type="AlphaFoldDB" id="A0AAQ3PNJ6"/>
<protein>
    <recommendedName>
        <fullName evidence="1">Reverse transcriptase domain-containing protein</fullName>
    </recommendedName>
</protein>
<dbReference type="SUPFAM" id="SSF56672">
    <property type="entry name" value="DNA/RNA polymerases"/>
    <property type="match status" value="1"/>
</dbReference>
<sequence length="725" mass="81171">MERMVYDHFKGIFTEPEVWEAIRDLPADRAPGPDGFTGAFYKAAWPIIKEDVLAALHAFYLGNGRGFESLNNGLIVLLPKTVGAEHPADFRPIAMVHSFGKLVSKLLASRLAPRLPQLVSCNQTAFIRGRTLHDSYKFVQSLAREYRRRKKSRILLKIDISKAFDTLSWAFLLEVLEAHGFSVRWQNWVSVLLSSAASRVLLNGQPGRSIKHRRGVRQGDSLSPMLFILAVDALNRLFDEAVRRGVLSGPDIPRVKYHCSLYADDIVLFFDASTAEALAVKRILRAFGDASGLVANLAKCSITPIGVDEDTTAAIAQVLECRVADFPIRYLGIPLSSGPLPRVEVHRVVEAVQRRLPACHGPLMARSGRLVWVKSVLMAMPIFAMMGNSLPIWAKEEIDAMCRRFLWAGGDQSVKGRCLVSWPVIARPKPLGGLGIPDLKLFSIALQARWLWLQRTDEERVWAGLPVRVAAEVRQLFDASILVKVGNGRKTLFWLDRWLDGQALCALTPVLASAVSRRDLKSLTVADGLTDARWIRGITGGLTVAVIEEYIGVWGRLARVSLQENVEDQVVWRWTADGKYSAKSAYLALHHGAQEFPGHRLIWQTWLPLRLAFRRRLWTADRRRRHGLDARDVCFLCDALPESIDHLLVSCSFSRAIWIVVLSKCGVLVLPSNSGTLLHWWETLRAAWPAATRRGGDTIVGLVSWCLWKERNQRCFQGVKSSSPE</sequence>
<evidence type="ECO:0000259" key="1">
    <source>
        <dbReference type="PROSITE" id="PS50878"/>
    </source>
</evidence>